<dbReference type="Proteomes" id="UP000632063">
    <property type="component" value="Unassembled WGS sequence"/>
</dbReference>
<keyword evidence="2" id="KW-1185">Reference proteome</keyword>
<organism evidence="1 2">
    <name type="scientific">Roseibium litorale</name>
    <dbReference type="NCBI Taxonomy" id="2803841"/>
    <lineage>
        <taxon>Bacteria</taxon>
        <taxon>Pseudomonadati</taxon>
        <taxon>Pseudomonadota</taxon>
        <taxon>Alphaproteobacteria</taxon>
        <taxon>Hyphomicrobiales</taxon>
        <taxon>Stappiaceae</taxon>
        <taxon>Roseibium</taxon>
    </lineage>
</organism>
<comment type="caution">
    <text evidence="1">The sequence shown here is derived from an EMBL/GenBank/DDBJ whole genome shotgun (WGS) entry which is preliminary data.</text>
</comment>
<proteinExistence type="predicted"/>
<sequence length="582" mass="64147">MREPVIDKVQMEAWLNTQPREVAAVIAARAALRALPLVMLGQAEPVASEVELLALRFFRSAAAILVNYDFGTLVSPKVTFEVKNLESTWWRRGPRIDVIQSFRSLSGISVGRLHKIAAERSLDFSIDAYSWVQDLIRSIDTGEVVGAASGETIAHIAMARDQDFFSVNSGHVNASRNVHGEPLWQIGEMPSDVQNLWLGLRDNLLGSNHDWEVWTDWYEARLEGRPANEPLEIARVTLPEDLWEQGPAAVNARIKELIAEHSAPREQLDLDQRPAPYTFGWQNDRIEAEPMREAPVDPEIAEDILDELREKASAALSGLKGNHADPRLIASVSSFLDCIQGRAAEIREGRLLMRFRALEADAAAFADPASDRERSTRALVADLAASAEDLISLYPKLRAMEANRLAMRFKVDERNYEAFRKAVDELTAIAEASPFVGASAVEALKDGSAEQQHLTTIIEGAGGERAQAEAIEKRSMIAGLQALDVRNFVSPVWKRCGEELNDIGAETWKRFRADLPKTLSGLLNSGVKVAVIGLVVGIGPKVVALGLLIKGFDRLGRWAQEVKDALDDKEDTSADGDDLINT</sequence>
<protein>
    <submittedName>
        <fullName evidence="1">Uncharacterized protein</fullName>
    </submittedName>
</protein>
<accession>A0ABR9CHR9</accession>
<gene>
    <name evidence="1" type="ORF">IG616_02330</name>
</gene>
<dbReference type="RefSeq" id="WP_192145991.1">
    <property type="nucleotide sequence ID" value="NZ_JACYXI010000001.1"/>
</dbReference>
<reference evidence="1 2" key="2">
    <citation type="journal article" date="2021" name="Int. J. Syst. Evol. Microbiol.">
        <title>Roseibium litorale sp. nov., isolated from a tidal flat sediment and proposal for the reclassification of Labrenzia polysiphoniae as Roseibium polysiphoniae comb. nov.</title>
        <authorList>
            <person name="Liu Y."/>
            <person name="Pei T."/>
            <person name="Du J."/>
            <person name="Chao M."/>
            <person name="Deng M.R."/>
            <person name="Zhu H."/>
        </authorList>
    </citation>
    <scope>NUCLEOTIDE SEQUENCE [LARGE SCALE GENOMIC DNA]</scope>
    <source>
        <strain evidence="1 2">4C16A</strain>
    </source>
</reference>
<evidence type="ECO:0000313" key="1">
    <source>
        <dbReference type="EMBL" id="MBD8890370.1"/>
    </source>
</evidence>
<reference evidence="2" key="1">
    <citation type="submission" date="2020-09" db="EMBL/GenBank/DDBJ databases">
        <title>The genome sequence of strain Labrenzia suaedae 4C16A.</title>
        <authorList>
            <person name="Liu Y."/>
        </authorList>
    </citation>
    <scope>NUCLEOTIDE SEQUENCE [LARGE SCALE GENOMIC DNA]</scope>
    <source>
        <strain evidence="2">4C16A</strain>
    </source>
</reference>
<evidence type="ECO:0000313" key="2">
    <source>
        <dbReference type="Proteomes" id="UP000632063"/>
    </source>
</evidence>
<name>A0ABR9CHR9_9HYPH</name>
<dbReference type="EMBL" id="JACYXI010000001">
    <property type="protein sequence ID" value="MBD8890370.1"/>
    <property type="molecule type" value="Genomic_DNA"/>
</dbReference>